<keyword evidence="1" id="KW-1133">Transmembrane helix</keyword>
<proteinExistence type="predicted"/>
<organism evidence="2 3">
    <name type="scientific">Candidatus Falkowbacteria bacterium RIFOXYC2_FULL_36_12</name>
    <dbReference type="NCBI Taxonomy" id="1798002"/>
    <lineage>
        <taxon>Bacteria</taxon>
        <taxon>Candidatus Falkowiibacteriota</taxon>
    </lineage>
</organism>
<dbReference type="Proteomes" id="UP000179001">
    <property type="component" value="Unassembled WGS sequence"/>
</dbReference>
<feature type="transmembrane region" description="Helical" evidence="1">
    <location>
        <begin position="7"/>
        <end position="28"/>
    </location>
</feature>
<keyword evidence="1" id="KW-0472">Membrane</keyword>
<name>A0A1F5SYI8_9BACT</name>
<dbReference type="STRING" id="1798002.A2478_04525"/>
<evidence type="ECO:0000313" key="3">
    <source>
        <dbReference type="Proteomes" id="UP000179001"/>
    </source>
</evidence>
<dbReference type="AlphaFoldDB" id="A0A1F5SYI8"/>
<dbReference type="EMBL" id="MFGJ01000007">
    <property type="protein sequence ID" value="OGF31722.1"/>
    <property type="molecule type" value="Genomic_DNA"/>
</dbReference>
<feature type="transmembrane region" description="Helical" evidence="1">
    <location>
        <begin position="91"/>
        <end position="113"/>
    </location>
</feature>
<gene>
    <name evidence="2" type="ORF">A2478_04525</name>
</gene>
<evidence type="ECO:0000256" key="1">
    <source>
        <dbReference type="SAM" id="Phobius"/>
    </source>
</evidence>
<keyword evidence="1" id="KW-0812">Transmembrane</keyword>
<comment type="caution">
    <text evidence="2">The sequence shown here is derived from an EMBL/GenBank/DDBJ whole genome shotgun (WGS) entry which is preliminary data.</text>
</comment>
<protein>
    <submittedName>
        <fullName evidence="2">Uncharacterized protein</fullName>
    </submittedName>
</protein>
<accession>A0A1F5SYI8</accession>
<reference evidence="2 3" key="1">
    <citation type="journal article" date="2016" name="Nat. Commun.">
        <title>Thousands of microbial genomes shed light on interconnected biogeochemical processes in an aquifer system.</title>
        <authorList>
            <person name="Anantharaman K."/>
            <person name="Brown C.T."/>
            <person name="Hug L.A."/>
            <person name="Sharon I."/>
            <person name="Castelle C.J."/>
            <person name="Probst A.J."/>
            <person name="Thomas B.C."/>
            <person name="Singh A."/>
            <person name="Wilkins M.J."/>
            <person name="Karaoz U."/>
            <person name="Brodie E.L."/>
            <person name="Williams K.H."/>
            <person name="Hubbard S.S."/>
            <person name="Banfield J.F."/>
        </authorList>
    </citation>
    <scope>NUCLEOTIDE SEQUENCE [LARGE SCALE GENOMIC DNA]</scope>
</reference>
<feature type="transmembrane region" description="Helical" evidence="1">
    <location>
        <begin position="34"/>
        <end position="57"/>
    </location>
</feature>
<feature type="transmembrane region" description="Helical" evidence="1">
    <location>
        <begin position="64"/>
        <end position="85"/>
    </location>
</feature>
<sequence length="115" mass="12314">MVAGMATLGGVMIACSLFCLIMIISVTLTRDYSAGFSVFVIISWFFTAALLLMFFLFAVSLGQFVVTFIGCIALFLQVLLAISTFSSPPMIVVAGFLSFGLNVAFYVLTLANLPS</sequence>
<evidence type="ECO:0000313" key="2">
    <source>
        <dbReference type="EMBL" id="OGF31722.1"/>
    </source>
</evidence>